<dbReference type="GO" id="GO:0005507">
    <property type="term" value="F:copper ion binding"/>
    <property type="evidence" value="ECO:0007669"/>
    <property type="project" value="InterPro"/>
</dbReference>
<dbReference type="SUPFAM" id="SSF110111">
    <property type="entry name" value="Ctag/Cox11"/>
    <property type="match status" value="1"/>
</dbReference>
<evidence type="ECO:0000256" key="3">
    <source>
        <dbReference type="ARBA" id="ARBA00022692"/>
    </source>
</evidence>
<keyword evidence="10" id="KW-1185">Reference proteome</keyword>
<dbReference type="RefSeq" id="XP_024405682.1">
    <property type="nucleotide sequence ID" value="XM_024549550.1"/>
</dbReference>
<accession>A0A2P4ZP38</accession>
<dbReference type="InterPro" id="IPR002937">
    <property type="entry name" value="Amino_oxidase"/>
</dbReference>
<evidence type="ECO:0000313" key="9">
    <source>
        <dbReference type="EMBL" id="PON26048.1"/>
    </source>
</evidence>
<comment type="function">
    <text evidence="1">Exerts its effect at some terminal stage of cytochrome c oxidase synthesis, probably by being involved in the insertion of the copper B into subunit I.</text>
</comment>
<dbReference type="FunFam" id="1.10.405.20:FF:000001">
    <property type="entry name" value="Amine oxidase"/>
    <property type="match status" value="1"/>
</dbReference>
<proteinExistence type="inferred from homology"/>
<dbReference type="Proteomes" id="UP000054821">
    <property type="component" value="Unassembled WGS sequence"/>
</dbReference>
<dbReference type="Pfam" id="PF01593">
    <property type="entry name" value="Amino_oxidase"/>
    <property type="match status" value="1"/>
</dbReference>
<dbReference type="GO" id="GO:0005743">
    <property type="term" value="C:mitochondrial inner membrane"/>
    <property type="evidence" value="ECO:0007669"/>
    <property type="project" value="UniProtKB-SubCell"/>
</dbReference>
<reference evidence="9 10" key="1">
    <citation type="journal article" date="2016" name="Genome Announc.">
        <title>Draft Whole-Genome Sequence of Trichoderma gamsii T6085, a Promising Biocontrol Agent of Fusarium Head Blight on Wheat.</title>
        <authorList>
            <person name="Baroncelli R."/>
            <person name="Zapparata A."/>
            <person name="Piaggeschi G."/>
            <person name="Sarrocco S."/>
            <person name="Vannacci G."/>
        </authorList>
    </citation>
    <scope>NUCLEOTIDE SEQUENCE [LARGE SCALE GENOMIC DNA]</scope>
    <source>
        <strain evidence="9 10">T6085</strain>
    </source>
</reference>
<evidence type="ECO:0000313" key="10">
    <source>
        <dbReference type="Proteomes" id="UP000054821"/>
    </source>
</evidence>
<evidence type="ECO:0000256" key="7">
    <source>
        <dbReference type="SAM" id="Phobius"/>
    </source>
</evidence>
<dbReference type="SUPFAM" id="SSF51905">
    <property type="entry name" value="FAD/NAD(P)-binding domain"/>
    <property type="match status" value="1"/>
</dbReference>
<feature type="region of interest" description="Disordered" evidence="6">
    <location>
        <begin position="573"/>
        <end position="593"/>
    </location>
</feature>
<dbReference type="AlphaFoldDB" id="A0A2P4ZP38"/>
<protein>
    <recommendedName>
        <fullName evidence="8">Amine oxidase domain-containing protein</fullName>
    </recommendedName>
</protein>
<feature type="domain" description="Amine oxidase" evidence="8">
    <location>
        <begin position="21"/>
        <end position="304"/>
    </location>
</feature>
<dbReference type="InterPro" id="IPR036188">
    <property type="entry name" value="FAD/NAD-bd_sf"/>
</dbReference>
<dbReference type="EMBL" id="JPDN02000015">
    <property type="protein sequence ID" value="PON26048.1"/>
    <property type="molecule type" value="Genomic_DNA"/>
</dbReference>
<dbReference type="Gene3D" id="3.50.50.60">
    <property type="entry name" value="FAD/NAD(P)-binding domain"/>
    <property type="match status" value="1"/>
</dbReference>
<evidence type="ECO:0000259" key="8">
    <source>
        <dbReference type="Pfam" id="PF01593"/>
    </source>
</evidence>
<name>A0A2P4ZP38_9HYPO</name>
<dbReference type="HAMAP" id="MF_00155">
    <property type="entry name" value="CtaG"/>
    <property type="match status" value="1"/>
</dbReference>
<keyword evidence="3 7" id="KW-0812">Transmembrane</keyword>
<dbReference type="PANTHER" id="PTHR21320:SF3">
    <property type="entry name" value="CYTOCHROME C OXIDASE ASSEMBLY PROTEIN COX11, MITOCHONDRIAL-RELATED"/>
    <property type="match status" value="1"/>
</dbReference>
<evidence type="ECO:0000256" key="2">
    <source>
        <dbReference type="ARBA" id="ARBA00004243"/>
    </source>
</evidence>
<evidence type="ECO:0000256" key="5">
    <source>
        <dbReference type="ARBA" id="ARBA00023136"/>
    </source>
</evidence>
<evidence type="ECO:0000256" key="1">
    <source>
        <dbReference type="ARBA" id="ARBA00004007"/>
    </source>
</evidence>
<keyword evidence="5 7" id="KW-0472">Membrane</keyword>
<dbReference type="GO" id="GO:0016491">
    <property type="term" value="F:oxidoreductase activity"/>
    <property type="evidence" value="ECO:0007669"/>
    <property type="project" value="InterPro"/>
</dbReference>
<dbReference type="Gene3D" id="1.10.405.20">
    <property type="match status" value="1"/>
</dbReference>
<comment type="subcellular location">
    <subcellularLocation>
        <location evidence="2">Mitochondrion inner membrane</location>
        <topology evidence="2">Single-pass membrane protein</topology>
        <orientation evidence="2">Intermembrane side</orientation>
    </subcellularLocation>
</comment>
<dbReference type="NCBIfam" id="NF003465">
    <property type="entry name" value="PRK05089.1"/>
    <property type="match status" value="1"/>
</dbReference>
<evidence type="ECO:0000256" key="6">
    <source>
        <dbReference type="SAM" id="MobiDB-lite"/>
    </source>
</evidence>
<dbReference type="GO" id="GO:0005759">
    <property type="term" value="C:mitochondrial matrix"/>
    <property type="evidence" value="ECO:0007669"/>
    <property type="project" value="UniProtKB-ARBA"/>
</dbReference>
<evidence type="ECO:0000256" key="4">
    <source>
        <dbReference type="ARBA" id="ARBA00022989"/>
    </source>
</evidence>
<gene>
    <name evidence="9" type="ORF">TGAM01_v204992</name>
</gene>
<keyword evidence="4 7" id="KW-1133">Transmembrane helix</keyword>
<dbReference type="InterPro" id="IPR023471">
    <property type="entry name" value="CtaG/Cox11_dom_sf"/>
</dbReference>
<feature type="transmembrane region" description="Helical" evidence="7">
    <location>
        <begin position="612"/>
        <end position="632"/>
    </location>
</feature>
<dbReference type="Gene3D" id="2.60.370.10">
    <property type="entry name" value="Ctag/Cox11"/>
    <property type="match status" value="1"/>
</dbReference>
<sequence>MSHSVNRYSRKKVAIVGSGSAGIAALWALNRTYHDVYLYEAADRLGGHTNTVQWKAGKYTTDVDTGFIVLNTATYPNFLNFLSRVGKPAVGVATEPTEMTFSVSRDRGLFEWASTSLGTIFCQKRNLFSPRMWRTLFDIVRFSQFALDLLIDEEEYEPRYGGEHMMNHVHKTLTIGEYLEREGYSDGFRDDYLIPMTAAIWSASPDKCALEFPATTLVRFLWNHHLLSTIALRPKWLTLKNGARSYIDAVMKGFPSNHLFLKTAVKNVSNDSHGRVLLHLENGKTEVYDHVILATHGDQALSILGTSATEQERSILSCFQTSQNEAVLHSDVSLMPRNKKAWSSWNFLTTSSSSTKKAMMDKVCLTYNMNILQHIPRNPFGDVLVTLNPIQRPDPSKVQGTFRYSHPLYTPSAVRAQKMLRYIQDRRGISYIGAWTGYGFHEDGFTSGLQVAQDHLGAKLPFEMRDSTYSRGRVPRLGLLDQLLRLIILAIQVFVIQIRDASAKFKLTCSIEELLPLQPSCKYRNAAKMNSALRLVRTGPPRIASSSSQWACFFCQNARPQSRRPNLAEFRRNLSISRPRREPQTPSRQQATGAYMDNIRAQYNQKNMTSTYWTLSAIIGFLGLAYGAVPLYKMICQTTGWGGTPIRAYGLGGDEGEDLSTRLVPVTSAKRIKVTFNAAVSDVLPWKFVPQQREVRVLPGETALAFYKATNLGDKDIIGVATYSVTPAQCAGYFSKIQCFCFEEQRLNAGETVDMPVFFYLDPDLLNDVNMKGVETVTLNYTFFKARYDNNGRFTPPASN</sequence>
<dbReference type="FunFam" id="2.60.370.10:FF:000001">
    <property type="entry name" value="COX11 cytochrome c oxidase assembly homolog"/>
    <property type="match status" value="1"/>
</dbReference>
<dbReference type="PANTHER" id="PTHR21320">
    <property type="entry name" value="CYTOCHROME C OXIDASE ASSEMBLY PROTEIN COX11-RELATED"/>
    <property type="match status" value="1"/>
</dbReference>
<comment type="caution">
    <text evidence="9">The sequence shown here is derived from an EMBL/GenBank/DDBJ whole genome shotgun (WGS) entry which is preliminary data.</text>
</comment>
<feature type="transmembrane region" description="Helical" evidence="7">
    <location>
        <begin position="12"/>
        <end position="29"/>
    </location>
</feature>
<dbReference type="STRING" id="398673.A0A2P4ZP38"/>
<dbReference type="GeneID" id="29983636"/>
<organism evidence="9 10">
    <name type="scientific">Trichoderma gamsii</name>
    <dbReference type="NCBI Taxonomy" id="398673"/>
    <lineage>
        <taxon>Eukaryota</taxon>
        <taxon>Fungi</taxon>
        <taxon>Dikarya</taxon>
        <taxon>Ascomycota</taxon>
        <taxon>Pezizomycotina</taxon>
        <taxon>Sordariomycetes</taxon>
        <taxon>Hypocreomycetidae</taxon>
        <taxon>Hypocreales</taxon>
        <taxon>Hypocreaceae</taxon>
        <taxon>Trichoderma</taxon>
    </lineage>
</organism>
<dbReference type="InterPro" id="IPR007533">
    <property type="entry name" value="Cyt_c_oxidase_assmbl_CtaG"/>
</dbReference>
<dbReference type="Pfam" id="PF04442">
    <property type="entry name" value="CtaG_Cox11"/>
    <property type="match status" value="1"/>
</dbReference>